<dbReference type="EMBL" id="SMAS01000008">
    <property type="protein sequence ID" value="TCT30898.1"/>
    <property type="molecule type" value="Genomic_DNA"/>
</dbReference>
<evidence type="ECO:0008006" key="3">
    <source>
        <dbReference type="Google" id="ProtNLM"/>
    </source>
</evidence>
<name>A0A4R3NM45_9GAMM</name>
<organism evidence="1 2">
    <name type="scientific">Providencia alcalifaciens</name>
    <dbReference type="NCBI Taxonomy" id="126385"/>
    <lineage>
        <taxon>Bacteria</taxon>
        <taxon>Pseudomonadati</taxon>
        <taxon>Pseudomonadota</taxon>
        <taxon>Gammaproteobacteria</taxon>
        <taxon>Enterobacterales</taxon>
        <taxon>Morganellaceae</taxon>
        <taxon>Providencia</taxon>
    </lineage>
</organism>
<dbReference type="Proteomes" id="UP000295055">
    <property type="component" value="Unassembled WGS sequence"/>
</dbReference>
<dbReference type="AlphaFoldDB" id="A0A4R3NM45"/>
<proteinExistence type="predicted"/>
<evidence type="ECO:0000313" key="1">
    <source>
        <dbReference type="EMBL" id="TCT30898.1"/>
    </source>
</evidence>
<dbReference type="RefSeq" id="WP_132496835.1">
    <property type="nucleotide sequence ID" value="NZ_SMAS01000008.1"/>
</dbReference>
<gene>
    <name evidence="1" type="ORF">EC835_10847</name>
</gene>
<comment type="caution">
    <text evidence="1">The sequence shown here is derived from an EMBL/GenBank/DDBJ whole genome shotgun (WGS) entry which is preliminary data.</text>
</comment>
<accession>A0A4R3NM45</accession>
<evidence type="ECO:0000313" key="2">
    <source>
        <dbReference type="Proteomes" id="UP000295055"/>
    </source>
</evidence>
<dbReference type="OrthoDB" id="6480851at2"/>
<protein>
    <recommendedName>
        <fullName evidence="3">Type III secretion protein</fullName>
    </recommendedName>
</protein>
<reference evidence="1 2" key="1">
    <citation type="submission" date="2019-03" db="EMBL/GenBank/DDBJ databases">
        <title>Genomic analyses of the natural microbiome of Caenorhabditis elegans.</title>
        <authorList>
            <person name="Samuel B."/>
        </authorList>
    </citation>
    <scope>NUCLEOTIDE SEQUENCE [LARGE SCALE GENOMIC DNA]</scope>
    <source>
        <strain evidence="1 2">JUb102</strain>
    </source>
</reference>
<sequence>MSENTQPNIQQTLIENVLIKYPVLDTNRYAQSVVKQAHQKAKAHVQQAQQSEKSIHTIAYQQGYQDGLTQLLNDFIGALNDSEAQYQNQVSQTESQLTQLLIGLFTDARLQEIVVEHFAQLQSEARHVQLHIPTSLQTKISTRANGAKICTSPDNSITLEVNNEITQFSPKLAAEKILPHIFPISTRCLILQQHKQAYALLIQQKRLIQQERALQQEETRRGKYEN</sequence>